<proteinExistence type="predicted"/>
<name>A0A1R3T8L9_STRSL</name>
<evidence type="ECO:0000313" key="1">
    <source>
        <dbReference type="EMBL" id="SCW20673.1"/>
    </source>
</evidence>
<organism evidence="1">
    <name type="scientific">Streptococcus salivarius</name>
    <dbReference type="NCBI Taxonomy" id="1304"/>
    <lineage>
        <taxon>Bacteria</taxon>
        <taxon>Bacillati</taxon>
        <taxon>Bacillota</taxon>
        <taxon>Bacilli</taxon>
        <taxon>Lactobacillales</taxon>
        <taxon>Streptococcaceae</taxon>
        <taxon>Streptococcus</taxon>
    </lineage>
</organism>
<dbReference type="EMBL" id="LT622827">
    <property type="protein sequence ID" value="SCW20673.1"/>
    <property type="molecule type" value="Genomic_DNA"/>
</dbReference>
<dbReference type="RefSeq" id="WP_179969571.1">
    <property type="nucleotide sequence ID" value="NZ_JAQMJJ010000003.1"/>
</dbReference>
<sequence length="238" mass="28740">MVEYSGISNPGWTFTKERMFQIAEMFKFIEEKNPDEEFNYIKFQQELEKASELLDRSKIRMFSPWFTRFGLFYSTKTVKVYGDLCTNLGKQFGKFVLFYVEVNNKIEECNDKQMEVVDNMYRAFMFEFFKNVCKSDRKEIYVELKKWVGEFNGLSKEEFFLLTTKVKYQYSDEWFREQIRSYRNQEFSFDIMTIKDRNAFGYIVPFCVEAGIVRWSQRDNQITPARDINFEGEIDDDI</sequence>
<reference evidence="1" key="2">
    <citation type="submission" date="2017-02" db="EMBL/GenBank/DDBJ databases">
        <title>Diversity of integrative and conjugative elements of Streptococcus salivarius and their intra- and interspecies transfer.</title>
        <authorList>
            <person name="Dahmane N."/>
            <person name="Libante V."/>
            <person name="Charron-Bourgoin F."/>
            <person name="Guedon E."/>
            <person name="Guedon G."/>
            <person name="Leblond-Bourget N."/>
            <person name="Payot S."/>
        </authorList>
    </citation>
    <scope>NUCLEOTIDE SEQUENCE</scope>
    <source>
        <strain evidence="1">F1-4</strain>
    </source>
</reference>
<reference evidence="1" key="1">
    <citation type="submission" date="2016-08" db="EMBL/GenBank/DDBJ databases">
        <authorList>
            <person name="Seilhamer J.J."/>
        </authorList>
    </citation>
    <scope>NUCLEOTIDE SEQUENCE</scope>
    <source>
        <strain evidence="1">F1-4</strain>
    </source>
</reference>
<dbReference type="AlphaFoldDB" id="A0A1R3T8L9"/>
<protein>
    <submittedName>
        <fullName evidence="1">Uncharacterized protein</fullName>
    </submittedName>
</protein>
<accession>A0A1R3T8L9</accession>